<dbReference type="Proteomes" id="UP000007995">
    <property type="component" value="Unassembled WGS sequence"/>
</dbReference>
<sequence length="87" mass="10504">MTSRVYNWIRSHQDQISINSIKLYDGLAIFNVREVIFYSNYVEIIYDSYPHNKYTRHRVSIRYIQDISYTKIKVKPINILNYGSTKH</sequence>
<accession>K5DG33</accession>
<evidence type="ECO:0000313" key="2">
    <source>
        <dbReference type="Proteomes" id="UP000007995"/>
    </source>
</evidence>
<name>K5DG33_9BACE</name>
<proteinExistence type="predicted"/>
<dbReference type="EMBL" id="AGXW01000002">
    <property type="protein sequence ID" value="EKJ91903.1"/>
    <property type="molecule type" value="Genomic_DNA"/>
</dbReference>
<evidence type="ECO:0000313" key="1">
    <source>
        <dbReference type="EMBL" id="EKJ91903.1"/>
    </source>
</evidence>
<dbReference type="AlphaFoldDB" id="K5DG33"/>
<protein>
    <submittedName>
        <fullName evidence="1">Uncharacterized protein</fullName>
    </submittedName>
</protein>
<reference evidence="1 2" key="1">
    <citation type="submission" date="2012-02" db="EMBL/GenBank/DDBJ databases">
        <title>The Genome Sequence of Bacteroides finegoldii CL09T03C10.</title>
        <authorList>
            <consortium name="The Broad Institute Genome Sequencing Platform"/>
            <person name="Earl A."/>
            <person name="Ward D."/>
            <person name="Feldgarden M."/>
            <person name="Gevers D."/>
            <person name="Zitomersky N.L."/>
            <person name="Coyne M.J."/>
            <person name="Comstock L.E."/>
            <person name="Young S.K."/>
            <person name="Zeng Q."/>
            <person name="Gargeya S."/>
            <person name="Fitzgerald M."/>
            <person name="Haas B."/>
            <person name="Abouelleil A."/>
            <person name="Alvarado L."/>
            <person name="Arachchi H.M."/>
            <person name="Berlin A."/>
            <person name="Chapman S.B."/>
            <person name="Gearin G."/>
            <person name="Goldberg J."/>
            <person name="Griggs A."/>
            <person name="Gujja S."/>
            <person name="Hansen M."/>
            <person name="Heiman D."/>
            <person name="Howarth C."/>
            <person name="Larimer J."/>
            <person name="Lui A."/>
            <person name="MacDonald P.J.P."/>
            <person name="McCowen C."/>
            <person name="Montmayeur A."/>
            <person name="Murphy C."/>
            <person name="Neiman D."/>
            <person name="Pearson M."/>
            <person name="Priest M."/>
            <person name="Roberts A."/>
            <person name="Saif S."/>
            <person name="Shea T."/>
            <person name="Sisk P."/>
            <person name="Stolte C."/>
            <person name="Sykes S."/>
            <person name="Wortman J."/>
            <person name="Nusbaum C."/>
            <person name="Birren B."/>
        </authorList>
    </citation>
    <scope>NUCLEOTIDE SEQUENCE [LARGE SCALE GENOMIC DNA]</scope>
    <source>
        <strain evidence="1 2">CL09T03C10</strain>
    </source>
</reference>
<organism evidence="1 2">
    <name type="scientific">Bacteroides finegoldii CL09T03C10</name>
    <dbReference type="NCBI Taxonomy" id="997888"/>
    <lineage>
        <taxon>Bacteria</taxon>
        <taxon>Pseudomonadati</taxon>
        <taxon>Bacteroidota</taxon>
        <taxon>Bacteroidia</taxon>
        <taxon>Bacteroidales</taxon>
        <taxon>Bacteroidaceae</taxon>
        <taxon>Bacteroides</taxon>
    </lineage>
</organism>
<comment type="caution">
    <text evidence="1">The sequence shown here is derived from an EMBL/GenBank/DDBJ whole genome shotgun (WGS) entry which is preliminary data.</text>
</comment>
<gene>
    <name evidence="1" type="ORF">HMPREF1057_00738</name>
</gene>
<dbReference type="HOGENOM" id="CLU_2476838_0_0_10"/>